<dbReference type="Pfam" id="PF03658">
    <property type="entry name" value="Ub-RnfH"/>
    <property type="match status" value="1"/>
</dbReference>
<evidence type="ECO:0000256" key="2">
    <source>
        <dbReference type="HAMAP-Rule" id="MF_00460"/>
    </source>
</evidence>
<evidence type="ECO:0000313" key="3">
    <source>
        <dbReference type="EMBL" id="MDQ8935045.1"/>
    </source>
</evidence>
<comment type="caution">
    <text evidence="3">The sequence shown here is derived from an EMBL/GenBank/DDBJ whole genome shotgun (WGS) entry which is preliminary data.</text>
</comment>
<name>A0AAW8J5N7_9GAMM</name>
<dbReference type="SUPFAM" id="SSF54285">
    <property type="entry name" value="MoaD/ThiS"/>
    <property type="match status" value="1"/>
</dbReference>
<dbReference type="InterPro" id="IPR016155">
    <property type="entry name" value="Mopterin_synth/thiamin_S_b"/>
</dbReference>
<dbReference type="EMBL" id="JAVIDL010000006">
    <property type="protein sequence ID" value="MDQ8935045.1"/>
    <property type="molecule type" value="Genomic_DNA"/>
</dbReference>
<dbReference type="PANTHER" id="PTHR37483:SF1">
    <property type="entry name" value="UPF0125 PROTEIN RATB"/>
    <property type="match status" value="1"/>
</dbReference>
<dbReference type="AlphaFoldDB" id="A0AAW8J5N7"/>
<accession>A0AAW8J5N7</accession>
<evidence type="ECO:0000313" key="4">
    <source>
        <dbReference type="Proteomes" id="UP001243844"/>
    </source>
</evidence>
<dbReference type="HAMAP" id="MF_00460">
    <property type="entry name" value="UPF0125_RnfH"/>
    <property type="match status" value="1"/>
</dbReference>
<dbReference type="NCBIfam" id="NF002490">
    <property type="entry name" value="PRK01777.1"/>
    <property type="match status" value="1"/>
</dbReference>
<dbReference type="PANTHER" id="PTHR37483">
    <property type="entry name" value="UPF0125 PROTEIN RATB"/>
    <property type="match status" value="1"/>
</dbReference>
<organism evidence="3 4">
    <name type="scientific">Acinetobacter rudis</name>
    <dbReference type="NCBI Taxonomy" id="632955"/>
    <lineage>
        <taxon>Bacteria</taxon>
        <taxon>Pseudomonadati</taxon>
        <taxon>Pseudomonadota</taxon>
        <taxon>Gammaproteobacteria</taxon>
        <taxon>Moraxellales</taxon>
        <taxon>Moraxellaceae</taxon>
        <taxon>Acinetobacter</taxon>
    </lineage>
</organism>
<sequence>MTQAAQVWVSYVSPQLQFYQAVEFRAGMTVRQAIALSGLLQQVTFEQPMHVGIFSIQVADLDHTLEAGDRVEVYRPLQANPKEIRRKRALANPVGRYCRGNRFKHLK</sequence>
<protein>
    <recommendedName>
        <fullName evidence="2">UPF0125 protein RFH47_04785</fullName>
    </recommendedName>
</protein>
<dbReference type="Proteomes" id="UP001243844">
    <property type="component" value="Unassembled WGS sequence"/>
</dbReference>
<comment type="similarity">
    <text evidence="1 2">Belongs to the UPF0125 (RnfH) family.</text>
</comment>
<dbReference type="InterPro" id="IPR005346">
    <property type="entry name" value="RnfH"/>
</dbReference>
<dbReference type="RefSeq" id="WP_308975991.1">
    <property type="nucleotide sequence ID" value="NZ_JAVIDL010000006.1"/>
</dbReference>
<dbReference type="Gene3D" id="3.10.20.280">
    <property type="entry name" value="RnfH-like"/>
    <property type="match status" value="1"/>
</dbReference>
<reference evidence="3" key="1">
    <citation type="submission" date="2023-08" db="EMBL/GenBank/DDBJ databases">
        <title>Emergence of clinically-relevant ST2 carbapenem-resistant Acinetobacter baumannii strains in hospital sewages in Zhejiang, East of China.</title>
        <authorList>
            <person name="Kaichao C."/>
            <person name="Zhang R."/>
        </authorList>
    </citation>
    <scope>NUCLEOTIDE SEQUENCE</scope>
    <source>
        <strain evidence="3">M-RB-37</strain>
    </source>
</reference>
<proteinExistence type="inferred from homology"/>
<gene>
    <name evidence="3" type="ORF">RFH47_04785</name>
</gene>
<dbReference type="InterPro" id="IPR037021">
    <property type="entry name" value="RnfH_sf"/>
</dbReference>
<evidence type="ECO:0000256" key="1">
    <source>
        <dbReference type="ARBA" id="ARBA00010645"/>
    </source>
</evidence>